<evidence type="ECO:0000256" key="1">
    <source>
        <dbReference type="ARBA" id="ARBA00004123"/>
    </source>
</evidence>
<feature type="domain" description="Mediator complex subunit Med12" evidence="13">
    <location>
        <begin position="597"/>
        <end position="660"/>
    </location>
</feature>
<proteinExistence type="inferred from homology"/>
<comment type="subunit">
    <text evidence="3">Component of the SRB8-11 complex, which itself associates with the Mediator complex.</text>
</comment>
<feature type="non-terminal residue" evidence="14">
    <location>
        <position position="1"/>
    </location>
</feature>
<sequence>SCNHHDPFRNVALLDYHPSQNPHRYRYVAATCLITPPTQPTPSTTIAQHVVAAIPVLAMTSRTPMGVQPRPPQQRTLSSSGLTVQRPPHQRTLSAQYLPPSPVRKEPSNLIDLTGDSNDVAVAQNRYGTVPRRGGSRLKLELSNDSTLFQPATESPQNLTPSRLVPKNDASSLADTNSPASTRAGPLDNDNPPMPMPKRRPRFALPTPPKDTKPAVIATKKDGRPKPYSAEIPPDAPRYAPLNRPKADATKVGYGTSATAKESHDMGNADFFSWTGNHPEDRLSDAVIKNGYFDKAPVTQAETTSAKPAIFPALKHKNGLNLLSSIFVGVLNQRKHNGQVVAPSAFKPPPRVTLTDTKREVWMRDLANPAISLPIPVLAMTSRTPMGVQPRPPQQRTLSSSGLTVQRPPHQRTLSAQYLPPSPVRKEPSNLIDLTGDSNDAAVAQNRYGTRRPRFALPTPPKDTTPAVIATKKDGRPKPYSAEIPPDAPRYAPLNRPKADATKVGYGTSATAKESHDMGNADFFSWTGNHPEDRLSDAVIKNGYFDKAPVTQAETTSAKPAIFPALKHKNGLNLLSSIFVGVLNQRKHNGQVVAPSAFKPPPRVTLTDTKREVWMRDLANPAISLRRLSRTIPHGIRGKGLLDHCLNKNVPTERAVWLVRCVGANDLRTVKRKGVNGTVVMGGEAKWLKDWTLYVEQFVESVASAFGEVDWKARVQYAIRLATHLYAEHLVDRDHYMDWLVGGLENSTQSKLPMWILISQIYWKDLLRLRRHGRRLANALLSHLTTIQNDPDRDILAQLSTKLTSLLLPLLSSYPDNFLSPTTWLRCRETLLASIPIDNDAVLSAYKALNSRNEILIASSGKSQPANRQILIKQLDTTFQTLYTNELASSCWNVSEDKGMIVRTVLEWSTSFYRPGQARIYVAASLLRAWASTGVDITTAILESIGAAPPQGTTPKRLFYQLISELVRTGQFNVREYAVWLMGRGGMTSSLDTEPDAPCSTRLLIDLPLSALSSSFIATRANLLRRAAFDVAEEARDIDAAWNFIRHALGLSSNAEVSPVQRRPMPLAKICRAVSNSSRALQTEVGARLLQIFQTDEYESSSDMHLSPTAFNHARSILEAAKDFTTMAEMIKLTSRFPDADILASCADTVNVHLATFAAMNVARNLCDLLLERMKIVNDEQGVRVRPLLVALGALTARLPGLANTIRLATHLYAEHLVDRDHYMDWLVGGLENSTQSKLPMWILISQIYWKDLLRLRRHGRRLANALLSHLTTIQNDPDRDILAQLSTKLTSLLLPLLSSYPDNFLSPTTWLRCRETLLASIPIDNDAVLSAYKALNSRNEVLIASSGKSQPANRQILIKQLDTTFQTLYTNELASSCWNVSEDKRMIVRTVLEWSTSFYRPGQARIYVAASLLRAWASTGVDITTAILESIGTAPPQGTTPKRLFYQLISELVRTGQFNVREYVVWLMGRGGMTSSLDTEPDAPCSTRLLIDLPLSALSSSFIATRANLLRRAAFDVAEEARDIDAAWDFIRHALGLSSDAEISPAQRRPMPLAKICRAVSNSSRALQTEVGARLLQIFQTDDYESSSDVHLSPTAFNHARSILEAAKDFTTMAEMIKLTSRFPDADILASCADTVNVHLPTFAAMNVARNLCDLLLERMKIVNDEQGVRVRPLLVALGALTARLPGLANTSAHLRKELQQIDQSTAIDACSPVSDNMAARLQDAEGELNDEIERLLTGGTSLDRPTMDRLFHTVVTRLEGSWVKDSEKQHAYSALLARLRIFDTQHFDVRMTDWVHHVSIMKTRPTLFDIYPFLISLGCLGLSTIMTTTTIDPSKVVGGQVGCASTYMQEVLQLVVSPLPPKNPLSQEEAYRFYVQQRVAPQQHHRELAVLIRNSLIEYSKLQNSEMSTSAPLARQDLQDDVLDLLRLLVLNDSPTTVQVLGTKLADSPLSEGSWVKDSEKQHAYSALLARLRIFDTQHFDVRMTDWVHHVSIMKTRPTLFDIYPFLISLGCLGLSTIMTTTTIDPSKVVGGQVGCTSTYMQEVLQLVVSPLPPKNALSQEEAYRFYVQQRVAPQQYHRELAVLIRNSLIEYSKLQNSEVSTSAPLARQDLRDDVLDLLRLLVLNDSPTTVQVLGTKLADSPLSEVLASITTRLLAPTRDPNDPMTFETVLELANDFTLPFCQLKLSIGLAASKAGGSSGDEQPASHVDMLSKALDQAVETKNMMWTSVLPYLSEEITDHLKRQAQTRLFSLVPSLKTMSTAGDSSEDTIRLSESLLSVVEAIIRGRPALKATQLNMSMVDKLTELWELLAATELIGKDLRMAIIEHWLPLLLKFITLHTTASEPVLSPTQPASMKPPTTAAANDVRARMLVVLSGIMLELDNISCEEARSGRQLRQTTFDLALFLVDHLPEESRLQCVRAILIGGSLQAPITSDAGIRYLFSYAAPWMEQFMLAHRQTPTPPSNGPPRPKIPISVQGSARLTPYIFRRWELLSEPSPIVGENDTALSLSLFEAIKIQ</sequence>
<evidence type="ECO:0000256" key="12">
    <source>
        <dbReference type="SAM" id="MobiDB-lite"/>
    </source>
</evidence>
<dbReference type="Proteomes" id="UP000044602">
    <property type="component" value="Unassembled WGS sequence"/>
</dbReference>
<evidence type="ECO:0000256" key="11">
    <source>
        <dbReference type="ARBA" id="ARBA00032010"/>
    </source>
</evidence>
<keyword evidence="7" id="KW-0010">Activator</keyword>
<evidence type="ECO:0000256" key="7">
    <source>
        <dbReference type="ARBA" id="ARBA00023159"/>
    </source>
</evidence>
<keyword evidence="6" id="KW-0805">Transcription regulation</keyword>
<dbReference type="EMBL" id="CVQH01020563">
    <property type="protein sequence ID" value="CRK27949.1"/>
    <property type="molecule type" value="Genomic_DNA"/>
</dbReference>
<name>A0A0G4M114_VERLO</name>
<evidence type="ECO:0000256" key="6">
    <source>
        <dbReference type="ARBA" id="ARBA00023015"/>
    </source>
</evidence>
<feature type="domain" description="Mediator complex subunit Med12" evidence="13">
    <location>
        <begin position="345"/>
        <end position="541"/>
    </location>
</feature>
<evidence type="ECO:0000259" key="13">
    <source>
        <dbReference type="SMART" id="SM01281"/>
    </source>
</evidence>
<evidence type="ECO:0000256" key="4">
    <source>
        <dbReference type="ARBA" id="ARBA00019622"/>
    </source>
</evidence>
<dbReference type="InterPro" id="IPR019035">
    <property type="entry name" value="Mediator_Med12"/>
</dbReference>
<feature type="region of interest" description="Disordered" evidence="12">
    <location>
        <begin position="63"/>
        <end position="117"/>
    </location>
</feature>
<dbReference type="InterPro" id="IPR057344">
    <property type="entry name" value="ARM_SRB8"/>
</dbReference>
<dbReference type="SMART" id="SM01281">
    <property type="entry name" value="Med12"/>
    <property type="match status" value="2"/>
</dbReference>
<keyword evidence="9" id="KW-0539">Nucleus</keyword>
<comment type="similarity">
    <text evidence="2">Belongs to the Mediator complex subunit 12 family.</text>
</comment>
<feature type="compositionally biased region" description="Polar residues" evidence="12">
    <location>
        <begin position="169"/>
        <end position="181"/>
    </location>
</feature>
<keyword evidence="15" id="KW-1185">Reference proteome</keyword>
<evidence type="ECO:0000256" key="3">
    <source>
        <dbReference type="ARBA" id="ARBA00011629"/>
    </source>
</evidence>
<feature type="compositionally biased region" description="Polar residues" evidence="12">
    <location>
        <begin position="145"/>
        <end position="161"/>
    </location>
</feature>
<keyword evidence="8" id="KW-0804">Transcription</keyword>
<evidence type="ECO:0000256" key="8">
    <source>
        <dbReference type="ARBA" id="ARBA00023163"/>
    </source>
</evidence>
<evidence type="ECO:0000313" key="14">
    <source>
        <dbReference type="EMBL" id="CRK27949.1"/>
    </source>
</evidence>
<dbReference type="GO" id="GO:0006357">
    <property type="term" value="P:regulation of transcription by RNA polymerase II"/>
    <property type="evidence" value="ECO:0007669"/>
    <property type="project" value="InterPro"/>
</dbReference>
<comment type="function">
    <text evidence="10">Component of the SRB8-11 complex. The SRB8-11 complex is a regulatory module of the Mediator complex which is itself involved in regulation of basal and activated RNA polymerase II-dependent transcription. The SRB8-11 complex may be involved in the transcriptional repression of a subset of genes regulated by Mediator. It may inhibit the association of the Mediator complex with RNA polymerase II to form the holoenzyme complex.</text>
</comment>
<organism evidence="14 15">
    <name type="scientific">Verticillium longisporum</name>
    <name type="common">Verticillium dahliae var. longisporum</name>
    <dbReference type="NCBI Taxonomy" id="100787"/>
    <lineage>
        <taxon>Eukaryota</taxon>
        <taxon>Fungi</taxon>
        <taxon>Dikarya</taxon>
        <taxon>Ascomycota</taxon>
        <taxon>Pezizomycotina</taxon>
        <taxon>Sordariomycetes</taxon>
        <taxon>Hypocreomycetidae</taxon>
        <taxon>Glomerellales</taxon>
        <taxon>Plectosphaerellaceae</taxon>
        <taxon>Verticillium</taxon>
    </lineage>
</organism>
<comment type="subcellular location">
    <subcellularLocation>
        <location evidence="1">Nucleus</location>
    </subcellularLocation>
</comment>
<accession>A0A0G4M114</accession>
<protein>
    <recommendedName>
        <fullName evidence="4">Mediator of RNA polymerase II transcription subunit 12</fullName>
    </recommendedName>
    <alternativeName>
        <fullName evidence="11">Mediator complex subunit 12</fullName>
    </alternativeName>
</protein>
<evidence type="ECO:0000256" key="10">
    <source>
        <dbReference type="ARBA" id="ARBA00025661"/>
    </source>
</evidence>
<dbReference type="Pfam" id="PF25326">
    <property type="entry name" value="ARM_SRB8"/>
    <property type="match status" value="2"/>
</dbReference>
<dbReference type="GO" id="GO:0016592">
    <property type="term" value="C:mediator complex"/>
    <property type="evidence" value="ECO:0007669"/>
    <property type="project" value="InterPro"/>
</dbReference>
<evidence type="ECO:0000313" key="15">
    <source>
        <dbReference type="Proteomes" id="UP000044602"/>
    </source>
</evidence>
<reference evidence="15" key="1">
    <citation type="submission" date="2015-05" db="EMBL/GenBank/DDBJ databases">
        <authorList>
            <person name="Fogelqvist Johan"/>
        </authorList>
    </citation>
    <scope>NUCLEOTIDE SEQUENCE [LARGE SCALE GENOMIC DNA]</scope>
</reference>
<feature type="region of interest" description="Disordered" evidence="12">
    <location>
        <begin position="383"/>
        <end position="438"/>
    </location>
</feature>
<feature type="region of interest" description="Disordered" evidence="12">
    <location>
        <begin position="452"/>
        <end position="500"/>
    </location>
</feature>
<keyword evidence="5" id="KW-0678">Repressor</keyword>
<feature type="region of interest" description="Disordered" evidence="12">
    <location>
        <begin position="145"/>
        <end position="248"/>
    </location>
</feature>
<dbReference type="PANTHER" id="PTHR46567">
    <property type="entry name" value="MEDIATOR OF RNA POLYMERASE II TRANSCRIPTION SUBUNIT 12"/>
    <property type="match status" value="1"/>
</dbReference>
<evidence type="ECO:0000256" key="2">
    <source>
        <dbReference type="ARBA" id="ARBA00010289"/>
    </source>
</evidence>
<gene>
    <name evidence="14" type="ORF">BN1708_015025</name>
</gene>
<evidence type="ECO:0000256" key="9">
    <source>
        <dbReference type="ARBA" id="ARBA00023242"/>
    </source>
</evidence>
<feature type="compositionally biased region" description="Polar residues" evidence="12">
    <location>
        <begin position="73"/>
        <end position="83"/>
    </location>
</feature>
<dbReference type="STRING" id="100787.A0A0G4M114"/>
<dbReference type="PANTHER" id="PTHR46567:SF1">
    <property type="entry name" value="MEDIATOR OF RNA POLYMERASE II TRANSCRIPTION SUBUNIT 12"/>
    <property type="match status" value="1"/>
</dbReference>
<dbReference type="Pfam" id="PF09497">
    <property type="entry name" value="Med12"/>
    <property type="match status" value="2"/>
</dbReference>
<dbReference type="GO" id="GO:0003712">
    <property type="term" value="F:transcription coregulator activity"/>
    <property type="evidence" value="ECO:0007669"/>
    <property type="project" value="InterPro"/>
</dbReference>
<feature type="compositionally biased region" description="Polar residues" evidence="12">
    <location>
        <begin position="394"/>
        <end position="404"/>
    </location>
</feature>
<evidence type="ECO:0000256" key="5">
    <source>
        <dbReference type="ARBA" id="ARBA00022491"/>
    </source>
</evidence>